<evidence type="ECO:0000313" key="2">
    <source>
        <dbReference type="Proteomes" id="UP000245207"/>
    </source>
</evidence>
<keyword evidence="2" id="KW-1185">Reference proteome</keyword>
<reference evidence="1 2" key="1">
    <citation type="journal article" date="2018" name="Mol. Plant">
        <title>The genome of Artemisia annua provides insight into the evolution of Asteraceae family and artemisinin biosynthesis.</title>
        <authorList>
            <person name="Shen Q."/>
            <person name="Zhang L."/>
            <person name="Liao Z."/>
            <person name="Wang S."/>
            <person name="Yan T."/>
            <person name="Shi P."/>
            <person name="Liu M."/>
            <person name="Fu X."/>
            <person name="Pan Q."/>
            <person name="Wang Y."/>
            <person name="Lv Z."/>
            <person name="Lu X."/>
            <person name="Zhang F."/>
            <person name="Jiang W."/>
            <person name="Ma Y."/>
            <person name="Chen M."/>
            <person name="Hao X."/>
            <person name="Li L."/>
            <person name="Tang Y."/>
            <person name="Lv G."/>
            <person name="Zhou Y."/>
            <person name="Sun X."/>
            <person name="Brodelius P.E."/>
            <person name="Rose J.K.C."/>
            <person name="Tang K."/>
        </authorList>
    </citation>
    <scope>NUCLEOTIDE SEQUENCE [LARGE SCALE GENOMIC DNA]</scope>
    <source>
        <strain evidence="2">cv. Huhao1</strain>
        <tissue evidence="1">Leaf</tissue>
    </source>
</reference>
<dbReference type="EMBL" id="PKPP01005846">
    <property type="protein sequence ID" value="PWA58609.1"/>
    <property type="molecule type" value="Genomic_DNA"/>
</dbReference>
<protein>
    <submittedName>
        <fullName evidence="1">Uncharacterized protein</fullName>
    </submittedName>
</protein>
<accession>A0A2U1MBH6</accession>
<evidence type="ECO:0000313" key="1">
    <source>
        <dbReference type="EMBL" id="PWA58609.1"/>
    </source>
</evidence>
<sequence length="80" mass="8870">MEKALIKVGSIKAGSFWVSKKAKEEITNISQDLSVMDKEVECYTTHLIEGDGTFNGVGLDSFIKKVKLIFRVHLLINGSI</sequence>
<comment type="caution">
    <text evidence="1">The sequence shown here is derived from an EMBL/GenBank/DDBJ whole genome shotgun (WGS) entry which is preliminary data.</text>
</comment>
<dbReference type="Proteomes" id="UP000245207">
    <property type="component" value="Unassembled WGS sequence"/>
</dbReference>
<gene>
    <name evidence="1" type="ORF">CTI12_AA385820</name>
</gene>
<dbReference type="OrthoDB" id="1934637at2759"/>
<organism evidence="1 2">
    <name type="scientific">Artemisia annua</name>
    <name type="common">Sweet wormwood</name>
    <dbReference type="NCBI Taxonomy" id="35608"/>
    <lineage>
        <taxon>Eukaryota</taxon>
        <taxon>Viridiplantae</taxon>
        <taxon>Streptophyta</taxon>
        <taxon>Embryophyta</taxon>
        <taxon>Tracheophyta</taxon>
        <taxon>Spermatophyta</taxon>
        <taxon>Magnoliopsida</taxon>
        <taxon>eudicotyledons</taxon>
        <taxon>Gunneridae</taxon>
        <taxon>Pentapetalae</taxon>
        <taxon>asterids</taxon>
        <taxon>campanulids</taxon>
        <taxon>Asterales</taxon>
        <taxon>Asteraceae</taxon>
        <taxon>Asteroideae</taxon>
        <taxon>Anthemideae</taxon>
        <taxon>Artemisiinae</taxon>
        <taxon>Artemisia</taxon>
    </lineage>
</organism>
<name>A0A2U1MBH6_ARTAN</name>
<proteinExistence type="predicted"/>
<dbReference type="AlphaFoldDB" id="A0A2U1MBH6"/>